<dbReference type="Proteomes" id="UP000198324">
    <property type="component" value="Unassembled WGS sequence"/>
</dbReference>
<feature type="region of interest" description="Disordered" evidence="1">
    <location>
        <begin position="93"/>
        <end position="154"/>
    </location>
</feature>
<keyword evidence="3" id="KW-1185">Reference proteome</keyword>
<organism evidence="2 3">
    <name type="scientific">Humidesulfovibrio mexicanus</name>
    <dbReference type="NCBI Taxonomy" id="147047"/>
    <lineage>
        <taxon>Bacteria</taxon>
        <taxon>Pseudomonadati</taxon>
        <taxon>Thermodesulfobacteriota</taxon>
        <taxon>Desulfovibrionia</taxon>
        <taxon>Desulfovibrionales</taxon>
        <taxon>Desulfovibrionaceae</taxon>
        <taxon>Humidesulfovibrio</taxon>
    </lineage>
</organism>
<evidence type="ECO:0000256" key="1">
    <source>
        <dbReference type="SAM" id="MobiDB-lite"/>
    </source>
</evidence>
<dbReference type="AlphaFoldDB" id="A0A239CGX3"/>
<sequence length="154" mass="16468">MDGILVCIALVIAIVSLRRHGHQEEPSACVAVHKVSDTDGASGASNSSLFDDEWPASSMQSSSFDTDWWTNPAYAFMAGNIYHNTFMDPTYTDWSSTSSSDDSCSSSFGDSLSNSDDWSSSTASFDDSLSSSSCDDSWSSGSFSDSFSSSSFND</sequence>
<proteinExistence type="predicted"/>
<protein>
    <submittedName>
        <fullName evidence="2">Uncharacterized protein</fullName>
    </submittedName>
</protein>
<dbReference type="EMBL" id="FZOC01000008">
    <property type="protein sequence ID" value="SNS18918.1"/>
    <property type="molecule type" value="Genomic_DNA"/>
</dbReference>
<accession>A0A239CGX3</accession>
<reference evidence="2 3" key="1">
    <citation type="submission" date="2017-06" db="EMBL/GenBank/DDBJ databases">
        <authorList>
            <person name="Kim H.J."/>
            <person name="Triplett B.A."/>
        </authorList>
    </citation>
    <scope>NUCLEOTIDE SEQUENCE [LARGE SCALE GENOMIC DNA]</scope>
    <source>
        <strain evidence="2 3">DSM 13116</strain>
    </source>
</reference>
<evidence type="ECO:0000313" key="3">
    <source>
        <dbReference type="Proteomes" id="UP000198324"/>
    </source>
</evidence>
<evidence type="ECO:0000313" key="2">
    <source>
        <dbReference type="EMBL" id="SNS18918.1"/>
    </source>
</evidence>
<name>A0A239CGX3_9BACT</name>
<gene>
    <name evidence="2" type="ORF">SAMN04488503_3098</name>
</gene>